<organism evidence="1 2">
    <name type="scientific">Eumeta variegata</name>
    <name type="common">Bagworm moth</name>
    <name type="synonym">Eumeta japonica</name>
    <dbReference type="NCBI Taxonomy" id="151549"/>
    <lineage>
        <taxon>Eukaryota</taxon>
        <taxon>Metazoa</taxon>
        <taxon>Ecdysozoa</taxon>
        <taxon>Arthropoda</taxon>
        <taxon>Hexapoda</taxon>
        <taxon>Insecta</taxon>
        <taxon>Pterygota</taxon>
        <taxon>Neoptera</taxon>
        <taxon>Endopterygota</taxon>
        <taxon>Lepidoptera</taxon>
        <taxon>Glossata</taxon>
        <taxon>Ditrysia</taxon>
        <taxon>Tineoidea</taxon>
        <taxon>Psychidae</taxon>
        <taxon>Oiketicinae</taxon>
        <taxon>Eumeta</taxon>
    </lineage>
</organism>
<evidence type="ECO:0000313" key="1">
    <source>
        <dbReference type="EMBL" id="GBP24558.1"/>
    </source>
</evidence>
<protein>
    <submittedName>
        <fullName evidence="1">Uncharacterized protein</fullName>
    </submittedName>
</protein>
<comment type="caution">
    <text evidence="1">The sequence shown here is derived from an EMBL/GenBank/DDBJ whole genome shotgun (WGS) entry which is preliminary data.</text>
</comment>
<dbReference type="AlphaFoldDB" id="A0A4C1UDV8"/>
<name>A0A4C1UDV8_EUMVA</name>
<gene>
    <name evidence="1" type="ORF">EVAR_79466_1</name>
</gene>
<accession>A0A4C1UDV8</accession>
<proteinExistence type="predicted"/>
<keyword evidence="2" id="KW-1185">Reference proteome</keyword>
<dbReference type="Proteomes" id="UP000299102">
    <property type="component" value="Unassembled WGS sequence"/>
</dbReference>
<sequence length="96" mass="10510">MLGLRYRSEISGGHARAVGRLKSARSCLSNVYSEIFITINYARKALLCGDGVAGSLESGQRRGAGTYGELPRRCQPDVTLHLRAQFAMQLVSLERP</sequence>
<evidence type="ECO:0000313" key="2">
    <source>
        <dbReference type="Proteomes" id="UP000299102"/>
    </source>
</evidence>
<dbReference type="EMBL" id="BGZK01000163">
    <property type="protein sequence ID" value="GBP24558.1"/>
    <property type="molecule type" value="Genomic_DNA"/>
</dbReference>
<reference evidence="1 2" key="1">
    <citation type="journal article" date="2019" name="Commun. Biol.">
        <title>The bagworm genome reveals a unique fibroin gene that provides high tensile strength.</title>
        <authorList>
            <person name="Kono N."/>
            <person name="Nakamura H."/>
            <person name="Ohtoshi R."/>
            <person name="Tomita M."/>
            <person name="Numata K."/>
            <person name="Arakawa K."/>
        </authorList>
    </citation>
    <scope>NUCLEOTIDE SEQUENCE [LARGE SCALE GENOMIC DNA]</scope>
</reference>